<evidence type="ECO:0000313" key="2">
    <source>
        <dbReference type="Proteomes" id="UP000809349"/>
    </source>
</evidence>
<name>A0ABS7SVU6_9BURK</name>
<keyword evidence="2" id="KW-1185">Reference proteome</keyword>
<evidence type="ECO:0000313" key="1">
    <source>
        <dbReference type="EMBL" id="MBZ2210072.1"/>
    </source>
</evidence>
<organism evidence="1 2">
    <name type="scientific">Massilia soli</name>
    <dbReference type="NCBI Taxonomy" id="2792854"/>
    <lineage>
        <taxon>Bacteria</taxon>
        <taxon>Pseudomonadati</taxon>
        <taxon>Pseudomonadota</taxon>
        <taxon>Betaproteobacteria</taxon>
        <taxon>Burkholderiales</taxon>
        <taxon>Oxalobacteraceae</taxon>
        <taxon>Telluria group</taxon>
        <taxon>Massilia</taxon>
    </lineage>
</organism>
<proteinExistence type="predicted"/>
<gene>
    <name evidence="1" type="ORF">I4X03_022645</name>
</gene>
<dbReference type="Proteomes" id="UP000809349">
    <property type="component" value="Unassembled WGS sequence"/>
</dbReference>
<comment type="caution">
    <text evidence="1">The sequence shown here is derived from an EMBL/GenBank/DDBJ whole genome shotgun (WGS) entry which is preliminary data.</text>
</comment>
<dbReference type="Gene3D" id="3.40.50.450">
    <property type="match status" value="1"/>
</dbReference>
<protein>
    <submittedName>
        <fullName evidence="1">Uncharacterized protein</fullName>
    </submittedName>
</protein>
<accession>A0ABS7SVU6</accession>
<dbReference type="RefSeq" id="WP_223471308.1">
    <property type="nucleotide sequence ID" value="NZ_JAFBIL020000014.1"/>
</dbReference>
<dbReference type="EMBL" id="JAFBIL020000014">
    <property type="protein sequence ID" value="MBZ2210072.1"/>
    <property type="molecule type" value="Genomic_DNA"/>
</dbReference>
<reference evidence="1 2" key="1">
    <citation type="submission" date="2021-08" db="EMBL/GenBank/DDBJ databases">
        <title>Massilia sp. R798.</title>
        <authorList>
            <person name="Baek J.H."/>
            <person name="Jung H.S."/>
            <person name="Kim K.R."/>
            <person name="Jeon C.O."/>
        </authorList>
    </citation>
    <scope>NUCLEOTIDE SEQUENCE [LARGE SCALE GENOMIC DNA]</scope>
    <source>
        <strain evidence="1 2">R798</strain>
    </source>
</reference>
<sequence>MTNKTFCVVCKRDDASVIDMQPHLVRCLQCGAYEIMAIEYLQMTNQEQDPLLSAWIRNRTEEQASPPLLTSSTWISLRASLRIPNLREKQAALMKAFARRSMFPGTVGRYNPVADFPLAWAANEGELRFLKQDLIARQLLDNEYTMGGSFLITAKGWDYLDSIPAGGVFSDQVFVAMSFSDTMRTAWTSAIIPAVRQAGYTPYRVDAAPHIDRIDHKIMVEIKASRFLIADVTEQRAGVYFEAGYALGQELPVIWAVREDDLKNVHFDTRQYAHIVWKNERELEKGIYETIVAVIGRGKSH</sequence>